<name>A0A2A3M7F8_PSEDL</name>
<sequence length="65" mass="7102">MAIGAALQPIRGTRPLLQGYAFPCRSGLVPRMGRKAAPMVFPDITEILQCRCPTSRSCTKTPPSW</sequence>
<gene>
    <name evidence="1" type="ORF">CMV24_09440</name>
</gene>
<accession>A0A2A3M7F8</accession>
<dbReference type="Proteomes" id="UP000218102">
    <property type="component" value="Unassembled WGS sequence"/>
</dbReference>
<proteinExistence type="predicted"/>
<dbReference type="AlphaFoldDB" id="A0A2A3M7F8"/>
<reference evidence="1 2" key="1">
    <citation type="submission" date="2017-09" db="EMBL/GenBank/DDBJ databases">
        <authorList>
            <person name="Ehlers B."/>
            <person name="Leendertz F.H."/>
        </authorList>
    </citation>
    <scope>NUCLEOTIDE SEQUENCE [LARGE SCALE GENOMIC DNA]</scope>
    <source>
        <strain evidence="1 2">DJ-1</strain>
    </source>
</reference>
<organism evidence="1 2">
    <name type="scientific">Pseudomonas plecoglossicida</name>
    <dbReference type="NCBI Taxonomy" id="70775"/>
    <lineage>
        <taxon>Bacteria</taxon>
        <taxon>Pseudomonadati</taxon>
        <taxon>Pseudomonadota</taxon>
        <taxon>Gammaproteobacteria</taxon>
        <taxon>Pseudomonadales</taxon>
        <taxon>Pseudomonadaceae</taxon>
        <taxon>Pseudomonas</taxon>
    </lineage>
</organism>
<dbReference type="EMBL" id="NTME01000007">
    <property type="protein sequence ID" value="PBJ96040.1"/>
    <property type="molecule type" value="Genomic_DNA"/>
</dbReference>
<evidence type="ECO:0000313" key="1">
    <source>
        <dbReference type="EMBL" id="PBJ96040.1"/>
    </source>
</evidence>
<protein>
    <submittedName>
        <fullName evidence="1">Uncharacterized protein</fullName>
    </submittedName>
</protein>
<comment type="caution">
    <text evidence="1">The sequence shown here is derived from an EMBL/GenBank/DDBJ whole genome shotgun (WGS) entry which is preliminary data.</text>
</comment>
<evidence type="ECO:0000313" key="2">
    <source>
        <dbReference type="Proteomes" id="UP000218102"/>
    </source>
</evidence>